<comment type="caution">
    <text evidence="3">The sequence shown here is derived from an EMBL/GenBank/DDBJ whole genome shotgun (WGS) entry which is preliminary data.</text>
</comment>
<evidence type="ECO:0000313" key="4">
    <source>
        <dbReference type="Proteomes" id="UP000430387"/>
    </source>
</evidence>
<dbReference type="InterPro" id="IPR001932">
    <property type="entry name" value="PPM-type_phosphatase-like_dom"/>
</dbReference>
<keyword evidence="3" id="KW-0378">Hydrolase</keyword>
<feature type="domain" description="PPM-type phosphatase" evidence="1">
    <location>
        <begin position="11"/>
        <end position="220"/>
    </location>
</feature>
<dbReference type="RefSeq" id="WP_000119105.1">
    <property type="nucleotide sequence ID" value="NZ_AP021891.1"/>
</dbReference>
<reference evidence="2 5" key="1">
    <citation type="submission" date="2019-10" db="EMBL/GenBank/DDBJ databases">
        <title>Comparative genomic analysis of antimicrobial resistant Escherichia coli of diverse origin.</title>
        <authorList>
            <person name="Ghatak S."/>
            <person name="Milton A.P."/>
            <person name="Rhetso K."/>
            <person name="Purkait D."/>
            <person name="Das S."/>
            <person name="Puro K.-U."/>
            <person name="Shakuntala I."/>
            <person name="Sen A."/>
            <person name="Sanjukta R."/>
            <person name="Priya G.B."/>
            <person name="Mawlong M."/>
            <person name="Lyngdoh V."/>
            <person name="Rynghang J."/>
            <person name="Mawphlang B.L."/>
        </authorList>
    </citation>
    <scope>NUCLEOTIDE SEQUENCE [LARGE SCALE GENOMIC DNA]</scope>
    <source>
        <strain evidence="2 5">SE161</strain>
    </source>
</reference>
<organism evidence="3 4">
    <name type="scientific">Escherichia coli</name>
    <dbReference type="NCBI Taxonomy" id="562"/>
    <lineage>
        <taxon>Bacteria</taxon>
        <taxon>Pseudomonadati</taxon>
        <taxon>Pseudomonadota</taxon>
        <taxon>Gammaproteobacteria</taxon>
        <taxon>Enterobacterales</taxon>
        <taxon>Enterobacteriaceae</taxon>
        <taxon>Escherichia</taxon>
    </lineage>
</organism>
<accession>A0A6D1EMX2</accession>
<dbReference type="InterPro" id="IPR036457">
    <property type="entry name" value="PPM-type-like_dom_sf"/>
</dbReference>
<dbReference type="EC" id="3.1.3.16" evidence="3"/>
<evidence type="ECO:0000313" key="3">
    <source>
        <dbReference type="EMBL" id="MWR13165.1"/>
    </source>
</evidence>
<sequence length="253" mass="27318">MSWRLVYASVVGTSHISADLPCQDACQMQVAWLNDQQPLLSVFVADGAGSVSQGGEGAMLAVNEAMAYMSQKVQGGELGLNDVLATDIVLTIRQRLFAEAEAKELAVRDFACTFLGLISSPDGTLIMQIGDGGVVVDFGHGLQLPLTPMVGEYANMTHFISDEDAVSRLETFTSNERAHKVAAFTDGIQRLALNMLDNSPHVPFFTPFFNGLAAATQEQLDLLPELLKQFLSSPAVNERTDDDKTLALALWLP</sequence>
<dbReference type="EMBL" id="WTQJ01000045">
    <property type="protein sequence ID" value="MWR13165.1"/>
    <property type="molecule type" value="Genomic_DNA"/>
</dbReference>
<protein>
    <submittedName>
        <fullName evidence="3">Protein-serine/threonine phosphatase PphC</fullName>
        <ecNumber evidence="3">3.1.3.16</ecNumber>
    </submittedName>
</protein>
<dbReference type="GO" id="GO:0004722">
    <property type="term" value="F:protein serine/threonine phosphatase activity"/>
    <property type="evidence" value="ECO:0007669"/>
    <property type="project" value="UniProtKB-EC"/>
</dbReference>
<dbReference type="Gene3D" id="3.60.40.10">
    <property type="entry name" value="PPM-type phosphatase domain"/>
    <property type="match status" value="1"/>
</dbReference>
<gene>
    <name evidence="3" type="primary">pphC</name>
    <name evidence="2" type="ORF">F9B07_18210</name>
    <name evidence="3" type="ORF">GQA06_05010</name>
</gene>
<dbReference type="Proteomes" id="UP000486847">
    <property type="component" value="Unassembled WGS sequence"/>
</dbReference>
<dbReference type="Pfam" id="PF13672">
    <property type="entry name" value="PP2C_2"/>
    <property type="match status" value="1"/>
</dbReference>
<evidence type="ECO:0000259" key="1">
    <source>
        <dbReference type="Pfam" id="PF13672"/>
    </source>
</evidence>
<evidence type="ECO:0000313" key="5">
    <source>
        <dbReference type="Proteomes" id="UP000486847"/>
    </source>
</evidence>
<dbReference type="Proteomes" id="UP000430387">
    <property type="component" value="Unassembled WGS sequence"/>
</dbReference>
<dbReference type="EMBL" id="WCEW01000023">
    <property type="protein sequence ID" value="MTE90743.1"/>
    <property type="molecule type" value="Genomic_DNA"/>
</dbReference>
<dbReference type="SUPFAM" id="SSF81606">
    <property type="entry name" value="PP2C-like"/>
    <property type="match status" value="1"/>
</dbReference>
<name>A0A6D1EMX2_ECOLX</name>
<evidence type="ECO:0000313" key="2">
    <source>
        <dbReference type="EMBL" id="MTE90743.1"/>
    </source>
</evidence>
<proteinExistence type="predicted"/>
<reference evidence="3 4" key="2">
    <citation type="submission" date="2019-12" db="EMBL/GenBank/DDBJ databases">
        <title>Enteriobacteria Tanzani isolates_8377-8380.</title>
        <authorList>
            <person name="Subbiah M."/>
            <person name="Call D."/>
        </authorList>
    </citation>
    <scope>NUCLEOTIDE SEQUENCE [LARGE SCALE GENOMIC DNA]</scope>
    <source>
        <strain evidence="3 4">8380wG1</strain>
    </source>
</reference>
<dbReference type="AlphaFoldDB" id="A0A6D1EMX2"/>